<evidence type="ECO:0000256" key="2">
    <source>
        <dbReference type="ARBA" id="ARBA00009491"/>
    </source>
</evidence>
<dbReference type="SUPFAM" id="SSF48726">
    <property type="entry name" value="Immunoglobulin"/>
    <property type="match status" value="1"/>
</dbReference>
<comment type="similarity">
    <text evidence="2">Belongs to the immunoglobulin superfamily. LISCH7 family.</text>
</comment>
<dbReference type="GeneTree" id="ENSGT00940000174992"/>
<dbReference type="PROSITE" id="PS50835">
    <property type="entry name" value="IG_LIKE"/>
    <property type="match status" value="1"/>
</dbReference>
<dbReference type="AlphaFoldDB" id="A0A8C4Q2T4"/>
<dbReference type="CDD" id="cd00096">
    <property type="entry name" value="Ig"/>
    <property type="match status" value="1"/>
</dbReference>
<keyword evidence="4 11" id="KW-0812">Transmembrane</keyword>
<evidence type="ECO:0000313" key="13">
    <source>
        <dbReference type="Ensembl" id="ENSEBUP00000009008.1"/>
    </source>
</evidence>
<feature type="transmembrane region" description="Helical" evidence="11">
    <location>
        <begin position="128"/>
        <end position="152"/>
    </location>
</feature>
<reference evidence="13" key="2">
    <citation type="submission" date="2025-09" db="UniProtKB">
        <authorList>
            <consortium name="Ensembl"/>
        </authorList>
    </citation>
    <scope>IDENTIFICATION</scope>
</reference>
<evidence type="ECO:0000256" key="7">
    <source>
        <dbReference type="ARBA" id="ARBA00023136"/>
    </source>
</evidence>
<name>A0A8C4Q2T4_EPTBU</name>
<dbReference type="InterPro" id="IPR051874">
    <property type="entry name" value="Ig-like_domain-LISCH7"/>
</dbReference>
<evidence type="ECO:0000259" key="12">
    <source>
        <dbReference type="PROSITE" id="PS50835"/>
    </source>
</evidence>
<evidence type="ECO:0000313" key="14">
    <source>
        <dbReference type="Proteomes" id="UP000694388"/>
    </source>
</evidence>
<evidence type="ECO:0000256" key="10">
    <source>
        <dbReference type="ARBA" id="ARBA00046288"/>
    </source>
</evidence>
<reference evidence="13" key="1">
    <citation type="submission" date="2025-08" db="UniProtKB">
        <authorList>
            <consortium name="Ensembl"/>
        </authorList>
    </citation>
    <scope>IDENTIFICATION</scope>
</reference>
<evidence type="ECO:0000256" key="8">
    <source>
        <dbReference type="ARBA" id="ARBA00023157"/>
    </source>
</evidence>
<keyword evidence="9" id="KW-0393">Immunoglobulin domain</keyword>
<keyword evidence="3" id="KW-0796">Tight junction</keyword>
<dbReference type="GO" id="GO:0005923">
    <property type="term" value="C:bicellular tight junction"/>
    <property type="evidence" value="ECO:0007669"/>
    <property type="project" value="UniProtKB-SubCell"/>
</dbReference>
<evidence type="ECO:0000256" key="4">
    <source>
        <dbReference type="ARBA" id="ARBA00022692"/>
    </source>
</evidence>
<dbReference type="Gene3D" id="2.60.40.10">
    <property type="entry name" value="Immunoglobulins"/>
    <property type="match status" value="1"/>
</dbReference>
<dbReference type="Proteomes" id="UP000694388">
    <property type="component" value="Unplaced"/>
</dbReference>
<keyword evidence="14" id="KW-1185">Reference proteome</keyword>
<evidence type="ECO:0000256" key="9">
    <source>
        <dbReference type="ARBA" id="ARBA00023319"/>
    </source>
</evidence>
<dbReference type="PANTHER" id="PTHR15923:SF3">
    <property type="entry name" value="IMMUNOGLOBULIN-LIKE DOMAIN-CONTAINING RECEPTOR 1"/>
    <property type="match status" value="1"/>
</dbReference>
<dbReference type="GO" id="GO:0005886">
    <property type="term" value="C:plasma membrane"/>
    <property type="evidence" value="ECO:0007669"/>
    <property type="project" value="TreeGrafter"/>
</dbReference>
<sequence length="300" mass="33085">MLFGTVLLRCDISTSAPLADLTVSWIYKSYCQDPLLYSHLSSYYSMQNIGIDPANDCDDSKREVRTVATKQGNGQPVLGSQYRQRKITLQNEADLLIQEVMWWDHGVYTCRVSATTDPTGNPDAQIKLLVLHWQTVLCIVLGGVLLFVLLGICCCQCCPHCCCCYVSCPCCPERCCCPRELYTASKYAKSHGRWYNDTLPPPLNSIPQVGSYPLPGSYPPSITPLIPLDSISAPESGNGLRIAATDPSMQRLLQYTEQELANFNPRAPLRQPVGQSLLLYYYVGLLLDAAQGCGVASLAE</sequence>
<evidence type="ECO:0000256" key="5">
    <source>
        <dbReference type="ARBA" id="ARBA00022949"/>
    </source>
</evidence>
<dbReference type="GO" id="GO:0070506">
    <property type="term" value="F:high-density lipoprotein particle receptor activity"/>
    <property type="evidence" value="ECO:0007669"/>
    <property type="project" value="TreeGrafter"/>
</dbReference>
<dbReference type="InterPro" id="IPR036179">
    <property type="entry name" value="Ig-like_dom_sf"/>
</dbReference>
<organism evidence="13 14">
    <name type="scientific">Eptatretus burgeri</name>
    <name type="common">Inshore hagfish</name>
    <dbReference type="NCBI Taxonomy" id="7764"/>
    <lineage>
        <taxon>Eukaryota</taxon>
        <taxon>Metazoa</taxon>
        <taxon>Chordata</taxon>
        <taxon>Craniata</taxon>
        <taxon>Vertebrata</taxon>
        <taxon>Cyclostomata</taxon>
        <taxon>Myxini</taxon>
        <taxon>Myxiniformes</taxon>
        <taxon>Myxinidae</taxon>
        <taxon>Eptatretinae</taxon>
        <taxon>Eptatretus</taxon>
    </lineage>
</organism>
<protein>
    <recommendedName>
        <fullName evidence="12">Ig-like domain-containing protein</fullName>
    </recommendedName>
</protein>
<feature type="domain" description="Ig-like" evidence="12">
    <location>
        <begin position="1"/>
        <end position="127"/>
    </location>
</feature>
<keyword evidence="8" id="KW-1015">Disulfide bond</keyword>
<keyword evidence="5" id="KW-0965">Cell junction</keyword>
<dbReference type="InterPro" id="IPR007110">
    <property type="entry name" value="Ig-like_dom"/>
</dbReference>
<evidence type="ECO:0000256" key="11">
    <source>
        <dbReference type="SAM" id="Phobius"/>
    </source>
</evidence>
<keyword evidence="7 11" id="KW-0472">Membrane</keyword>
<dbReference type="Ensembl" id="ENSEBUT00000009525.1">
    <property type="protein sequence ID" value="ENSEBUP00000009008.1"/>
    <property type="gene ID" value="ENSEBUG00000005828.1"/>
</dbReference>
<evidence type="ECO:0000256" key="3">
    <source>
        <dbReference type="ARBA" id="ARBA00022427"/>
    </source>
</evidence>
<dbReference type="Pfam" id="PF05624">
    <property type="entry name" value="LSR"/>
    <property type="match status" value="1"/>
</dbReference>
<keyword evidence="6 11" id="KW-1133">Transmembrane helix</keyword>
<dbReference type="InterPro" id="IPR013783">
    <property type="entry name" value="Ig-like_fold"/>
</dbReference>
<evidence type="ECO:0000256" key="1">
    <source>
        <dbReference type="ARBA" id="ARBA00004435"/>
    </source>
</evidence>
<comment type="subcellular location">
    <subcellularLocation>
        <location evidence="1">Cell junction</location>
        <location evidence="1">Tight junction</location>
    </subcellularLocation>
    <subcellularLocation>
        <location evidence="10">Endomembrane system</location>
        <topology evidence="10">Single-pass type I membrane protein</topology>
    </subcellularLocation>
</comment>
<evidence type="ECO:0000256" key="6">
    <source>
        <dbReference type="ARBA" id="ARBA00022989"/>
    </source>
</evidence>
<proteinExistence type="inferred from homology"/>
<dbReference type="GO" id="GO:0012505">
    <property type="term" value="C:endomembrane system"/>
    <property type="evidence" value="ECO:0007669"/>
    <property type="project" value="UniProtKB-SubCell"/>
</dbReference>
<dbReference type="PANTHER" id="PTHR15923">
    <property type="entry name" value="TRANSMEMBRANE AND IMMUNOGLOBULIN DOMAIN-CONTAINING PROTEIN"/>
    <property type="match status" value="1"/>
</dbReference>
<dbReference type="OMA" id="IDPANDC"/>
<accession>A0A8C4Q2T4</accession>
<dbReference type="InterPro" id="IPR008664">
    <property type="entry name" value="LISCH7"/>
</dbReference>